<dbReference type="VEuPathDB" id="FungiDB:SAPIO_CDS10320"/>
<protein>
    <recommendedName>
        <fullName evidence="3">Peptidase S9 prolyl oligopeptidase catalytic domain-containing protein</fullName>
    </recommendedName>
</protein>
<dbReference type="InterPro" id="IPR001375">
    <property type="entry name" value="Peptidase_S9_cat"/>
</dbReference>
<dbReference type="PANTHER" id="PTHR43037:SF3">
    <property type="entry name" value="FERULOYL ESTERASE B"/>
    <property type="match status" value="1"/>
</dbReference>
<dbReference type="GeneID" id="27719505"/>
<gene>
    <name evidence="4" type="ORF">SAPIO_CDS10320</name>
</gene>
<dbReference type="HOGENOM" id="CLU_027551_1_1_1"/>
<evidence type="ECO:0000259" key="3">
    <source>
        <dbReference type="Pfam" id="PF00326"/>
    </source>
</evidence>
<evidence type="ECO:0000313" key="4">
    <source>
        <dbReference type="EMBL" id="KEZ38968.1"/>
    </source>
</evidence>
<dbReference type="KEGG" id="sapo:SAPIO_CDS10320"/>
<dbReference type="RefSeq" id="XP_016638767.1">
    <property type="nucleotide sequence ID" value="XM_016783926.1"/>
</dbReference>
<accession>A0A084FV56</accession>
<dbReference type="SUPFAM" id="SSF53474">
    <property type="entry name" value="alpha/beta-Hydrolases"/>
    <property type="match status" value="1"/>
</dbReference>
<feature type="domain" description="Peptidase S9 prolyl oligopeptidase catalytic" evidence="3">
    <location>
        <begin position="19"/>
        <end position="136"/>
    </location>
</feature>
<organism evidence="4 5">
    <name type="scientific">Pseudallescheria apiosperma</name>
    <name type="common">Scedosporium apiospermum</name>
    <dbReference type="NCBI Taxonomy" id="563466"/>
    <lineage>
        <taxon>Eukaryota</taxon>
        <taxon>Fungi</taxon>
        <taxon>Dikarya</taxon>
        <taxon>Ascomycota</taxon>
        <taxon>Pezizomycotina</taxon>
        <taxon>Sordariomycetes</taxon>
        <taxon>Hypocreomycetidae</taxon>
        <taxon>Microascales</taxon>
        <taxon>Microascaceae</taxon>
        <taxon>Scedosporium</taxon>
    </lineage>
</organism>
<dbReference type="OrthoDB" id="2425929at2759"/>
<feature type="region of interest" description="Disordered" evidence="2">
    <location>
        <begin position="235"/>
        <end position="298"/>
    </location>
</feature>
<dbReference type="Proteomes" id="UP000028545">
    <property type="component" value="Unassembled WGS sequence"/>
</dbReference>
<dbReference type="GO" id="GO:0006508">
    <property type="term" value="P:proteolysis"/>
    <property type="evidence" value="ECO:0007669"/>
    <property type="project" value="InterPro"/>
</dbReference>
<sequence length="298" mass="32106">MSHCWDYHSDASLVRGGGGDSEGLANTVNWAIKEYNGDATKVFSFGGSAGAMETNVLAATYPDVFNTGASYAGTPAGCWAGSPESTPFTSDPSCYRGQKTYTAQEWGDIARKSYPGYEGNRTRMLIAHGTAEPVVPIILLQQQLDQWSNVLGLAWTKNETNTPTQGWTKIIYGDGTQLVGKVCDASSWAAYKVHRVKRDRPVHEESQQTSGGIGNFETKAVPLILESQARWNDKVARKSPVSESNTAGVPVMDRFAPRDPQRNATPEEALITASAGSSISQSGLPIRSSPATTVEWIP</sequence>
<reference evidence="4 5" key="1">
    <citation type="journal article" date="2014" name="Genome Announc.">
        <title>Draft genome sequence of the pathogenic fungus Scedosporium apiospermum.</title>
        <authorList>
            <person name="Vandeputte P."/>
            <person name="Ghamrawi S."/>
            <person name="Rechenmann M."/>
            <person name="Iltis A."/>
            <person name="Giraud S."/>
            <person name="Fleury M."/>
            <person name="Thornton C."/>
            <person name="Delhaes L."/>
            <person name="Meyer W."/>
            <person name="Papon N."/>
            <person name="Bouchara J.P."/>
        </authorList>
    </citation>
    <scope>NUCLEOTIDE SEQUENCE [LARGE SCALE GENOMIC DNA]</scope>
    <source>
        <strain evidence="4 5">IHEM 14462</strain>
    </source>
</reference>
<keyword evidence="5" id="KW-1185">Reference proteome</keyword>
<comment type="caution">
    <text evidence="4">The sequence shown here is derived from an EMBL/GenBank/DDBJ whole genome shotgun (WGS) entry which is preliminary data.</text>
</comment>
<feature type="compositionally biased region" description="Polar residues" evidence="2">
    <location>
        <begin position="274"/>
        <end position="283"/>
    </location>
</feature>
<dbReference type="EMBL" id="JOWA01000165">
    <property type="protein sequence ID" value="KEZ38968.1"/>
    <property type="molecule type" value="Genomic_DNA"/>
</dbReference>
<dbReference type="Gene3D" id="3.40.50.1820">
    <property type="entry name" value="alpha/beta hydrolase"/>
    <property type="match status" value="1"/>
</dbReference>
<proteinExistence type="predicted"/>
<evidence type="ECO:0000313" key="5">
    <source>
        <dbReference type="Proteomes" id="UP000028545"/>
    </source>
</evidence>
<dbReference type="Pfam" id="PF00326">
    <property type="entry name" value="Peptidase_S9"/>
    <property type="match status" value="1"/>
</dbReference>
<dbReference type="GO" id="GO:0008236">
    <property type="term" value="F:serine-type peptidase activity"/>
    <property type="evidence" value="ECO:0007669"/>
    <property type="project" value="InterPro"/>
</dbReference>
<evidence type="ECO:0000256" key="2">
    <source>
        <dbReference type="SAM" id="MobiDB-lite"/>
    </source>
</evidence>
<name>A0A084FV56_PSEDA</name>
<dbReference type="InterPro" id="IPR050955">
    <property type="entry name" value="Plant_Biomass_Hydrol_Est"/>
</dbReference>
<dbReference type="PANTHER" id="PTHR43037">
    <property type="entry name" value="UNNAMED PRODUCT-RELATED"/>
    <property type="match status" value="1"/>
</dbReference>
<dbReference type="InterPro" id="IPR029058">
    <property type="entry name" value="AB_hydrolase_fold"/>
</dbReference>
<keyword evidence="1" id="KW-0732">Signal</keyword>
<dbReference type="AlphaFoldDB" id="A0A084FV56"/>
<evidence type="ECO:0000256" key="1">
    <source>
        <dbReference type="ARBA" id="ARBA00022729"/>
    </source>
</evidence>